<sequence>MPLLSVKHYNTVSEPDILKINPDEIAHFSGQSMRVRDDTELTSSDEEEVELLDGEITRSGKRSWFQQESRPHTASSNPKASTRSNEQGTRPKSSSPFKRSLSALFKKGEDLDSDFVVDDPTSVAPRESNASKCASDITIDNNVHSSRFWRSWKMRHHQHHEKPSLNATAPLDNQEEIENGRKNDIKAATPSDSVRGSNKARLMELEIDDDLMHFDRLAAGNRAKSTEDESNERNDDKEAEDLLCEKSVKMSSPLTPVDDEASWVNSKKAFDFGSYENIYQTSKAYMTESFEFDSLPLQKNSRTYVNFLSIIQLLDGAPSEILNKASLLDFSGSLLQVLQKTLLSVGGPQNGVTQDKVVESNVKNELYLMEEKYEQAKQELCNARLDINRLEQEMDETQVLLKRNRSHALSLEQVLEKERESWTALEIGYKRNIDQKITEIKVLNEKQTQLIAGHAMEKDNLQSMLNEYKQELKNSHQTHEKLVDEYELQTKEFRIITSRSTTLQESCQQQQQLAEKATQANLTLQKDFQRERNKVLDLRRDNRLLKKQTDLLTAHKTNALQFMAQIMMSYKNVIDNQTMKEYDEYLEWLNKDQFSDISILKTKRELSDAELSKQLQQQRDKVAKFYHDFAKIKVLDQVFSKHVSYMRSNSFLSQQLKGLRKQIQDNEDYIKRLLKDCKTQRTLISKQHSRLLNKTSPDSASANDNNSKIILKP</sequence>
<feature type="region of interest" description="Disordered" evidence="2">
    <location>
        <begin position="220"/>
        <end position="239"/>
    </location>
</feature>
<keyword evidence="4" id="KW-1185">Reference proteome</keyword>
<feature type="compositionally biased region" description="Acidic residues" evidence="2">
    <location>
        <begin position="43"/>
        <end position="53"/>
    </location>
</feature>
<feature type="compositionally biased region" description="Polar residues" evidence="2">
    <location>
        <begin position="64"/>
        <end position="97"/>
    </location>
</feature>
<dbReference type="AlphaFoldDB" id="A0A1G4IX85"/>
<dbReference type="EMBL" id="LT598464">
    <property type="protein sequence ID" value="SCU81564.1"/>
    <property type="molecule type" value="Genomic_DNA"/>
</dbReference>
<feature type="compositionally biased region" description="Basic and acidic residues" evidence="2">
    <location>
        <begin position="224"/>
        <end position="236"/>
    </location>
</feature>
<reference evidence="3 4" key="1">
    <citation type="submission" date="2016-03" db="EMBL/GenBank/DDBJ databases">
        <authorList>
            <person name="Devillers H."/>
        </authorList>
    </citation>
    <scope>NUCLEOTIDE SEQUENCE [LARGE SCALE GENOMIC DNA]</scope>
    <source>
        <strain evidence="3">CBS 11717</strain>
    </source>
</reference>
<feature type="coiled-coil region" evidence="1">
    <location>
        <begin position="451"/>
        <end position="489"/>
    </location>
</feature>
<gene>
    <name evidence="3" type="ORF">LAMI_0B06810G</name>
</gene>
<feature type="region of interest" description="Disordered" evidence="2">
    <location>
        <begin position="35"/>
        <end position="99"/>
    </location>
</feature>
<keyword evidence="1" id="KW-0175">Coiled coil</keyword>
<protein>
    <submittedName>
        <fullName evidence="3">LAMI_0B06810g1_1</fullName>
    </submittedName>
</protein>
<name>A0A1G4IX85_9SACH</name>
<evidence type="ECO:0000313" key="3">
    <source>
        <dbReference type="EMBL" id="SCU81564.1"/>
    </source>
</evidence>
<feature type="region of interest" description="Disordered" evidence="2">
    <location>
        <begin position="693"/>
        <end position="713"/>
    </location>
</feature>
<accession>A0A1G4IX85</accession>
<dbReference type="Proteomes" id="UP000191024">
    <property type="component" value="Chromosome B"/>
</dbReference>
<proteinExistence type="predicted"/>
<organism evidence="3 4">
    <name type="scientific">Lachancea mirantina</name>
    <dbReference type="NCBI Taxonomy" id="1230905"/>
    <lineage>
        <taxon>Eukaryota</taxon>
        <taxon>Fungi</taxon>
        <taxon>Dikarya</taxon>
        <taxon>Ascomycota</taxon>
        <taxon>Saccharomycotina</taxon>
        <taxon>Saccharomycetes</taxon>
        <taxon>Saccharomycetales</taxon>
        <taxon>Saccharomycetaceae</taxon>
        <taxon>Lachancea</taxon>
    </lineage>
</organism>
<evidence type="ECO:0000256" key="1">
    <source>
        <dbReference type="SAM" id="Coils"/>
    </source>
</evidence>
<feature type="coiled-coil region" evidence="1">
    <location>
        <begin position="359"/>
        <end position="407"/>
    </location>
</feature>
<dbReference type="STRING" id="1230905.A0A1G4IX85"/>
<evidence type="ECO:0000256" key="2">
    <source>
        <dbReference type="SAM" id="MobiDB-lite"/>
    </source>
</evidence>
<evidence type="ECO:0000313" key="4">
    <source>
        <dbReference type="Proteomes" id="UP000191024"/>
    </source>
</evidence>
<feature type="compositionally biased region" description="Low complexity" evidence="2">
    <location>
        <begin position="698"/>
        <end position="707"/>
    </location>
</feature>
<dbReference type="OrthoDB" id="4064247at2759"/>